<reference evidence="1" key="1">
    <citation type="submission" date="2018-07" db="EMBL/GenBank/DDBJ databases">
        <authorList>
            <person name="Quirk P.G."/>
            <person name="Krulwich T.A."/>
        </authorList>
    </citation>
    <scope>NUCLEOTIDE SEQUENCE</scope>
</reference>
<evidence type="ECO:0000313" key="1">
    <source>
        <dbReference type="EMBL" id="SUS06238.1"/>
    </source>
</evidence>
<sequence>MSFTSLDRRLRKLEAVVGSDDPRRYIHRPICEWPDEVIYAVLAMNETDMQALFDEMPPSRIDELLRPDV</sequence>
<name>A0A380TDP4_9ZZZZ</name>
<dbReference type="EMBL" id="UIDG01000177">
    <property type="protein sequence ID" value="SUS06238.1"/>
    <property type="molecule type" value="Genomic_DNA"/>
</dbReference>
<accession>A0A380TDP4</accession>
<proteinExistence type="predicted"/>
<organism evidence="1">
    <name type="scientific">metagenome</name>
    <dbReference type="NCBI Taxonomy" id="256318"/>
    <lineage>
        <taxon>unclassified sequences</taxon>
        <taxon>metagenomes</taxon>
    </lineage>
</organism>
<protein>
    <submittedName>
        <fullName evidence="1">Uncharacterized protein</fullName>
    </submittedName>
</protein>
<gene>
    <name evidence="1" type="ORF">DF3PB_2580002</name>
</gene>
<dbReference type="AlphaFoldDB" id="A0A380TDP4"/>